<gene>
    <name evidence="1" type="ORF">LCGC14_0258100</name>
</gene>
<comment type="caution">
    <text evidence="1">The sequence shown here is derived from an EMBL/GenBank/DDBJ whole genome shotgun (WGS) entry which is preliminary data.</text>
</comment>
<reference evidence="1" key="1">
    <citation type="journal article" date="2015" name="Nature">
        <title>Complex archaea that bridge the gap between prokaryotes and eukaryotes.</title>
        <authorList>
            <person name="Spang A."/>
            <person name="Saw J.H."/>
            <person name="Jorgensen S.L."/>
            <person name="Zaremba-Niedzwiedzka K."/>
            <person name="Martijn J."/>
            <person name="Lind A.E."/>
            <person name="van Eijk R."/>
            <person name="Schleper C."/>
            <person name="Guy L."/>
            <person name="Ettema T.J."/>
        </authorList>
    </citation>
    <scope>NUCLEOTIDE SEQUENCE</scope>
</reference>
<proteinExistence type="predicted"/>
<dbReference type="EMBL" id="LAZR01000138">
    <property type="protein sequence ID" value="KKN87356.1"/>
    <property type="molecule type" value="Genomic_DNA"/>
</dbReference>
<evidence type="ECO:0008006" key="2">
    <source>
        <dbReference type="Google" id="ProtNLM"/>
    </source>
</evidence>
<evidence type="ECO:0000313" key="1">
    <source>
        <dbReference type="EMBL" id="KKN87356.1"/>
    </source>
</evidence>
<name>A0A0F9WMN0_9ZZZZ</name>
<dbReference type="AlphaFoldDB" id="A0A0F9WMN0"/>
<sequence>MTTEEYIDLKQRVGEAGYWHEIDWSENLQRCQAPCHFIRDYIFVVCNSGMKAQIARVIFNKVMQAVTRGYSASLEFGHPGKSAAIDRALVEGTEWFDFYQTLGTDGLRLQYLESLPWIGPITKWHLAKNLGMDCAKPDRHLVRIAGSAELAHELCRSLSEATGDRIPTVDLVIWRAANLGWM</sequence>
<accession>A0A0F9WMN0</accession>
<protein>
    <recommendedName>
        <fullName evidence="2">HhH-GPD domain-containing protein</fullName>
    </recommendedName>
</protein>
<organism evidence="1">
    <name type="scientific">marine sediment metagenome</name>
    <dbReference type="NCBI Taxonomy" id="412755"/>
    <lineage>
        <taxon>unclassified sequences</taxon>
        <taxon>metagenomes</taxon>
        <taxon>ecological metagenomes</taxon>
    </lineage>
</organism>